<gene>
    <name evidence="1" type="ORF">UC8_00690</name>
</gene>
<keyword evidence="2" id="KW-1185">Reference proteome</keyword>
<dbReference type="EMBL" id="CP042914">
    <property type="protein sequence ID" value="QEG38116.1"/>
    <property type="molecule type" value="Genomic_DNA"/>
</dbReference>
<protein>
    <submittedName>
        <fullName evidence="1">Uncharacterized protein</fullName>
    </submittedName>
</protein>
<organism evidence="1 2">
    <name type="scientific">Roseimaritima ulvae</name>
    <dbReference type="NCBI Taxonomy" id="980254"/>
    <lineage>
        <taxon>Bacteria</taxon>
        <taxon>Pseudomonadati</taxon>
        <taxon>Planctomycetota</taxon>
        <taxon>Planctomycetia</taxon>
        <taxon>Pirellulales</taxon>
        <taxon>Pirellulaceae</taxon>
        <taxon>Roseimaritima</taxon>
    </lineage>
</organism>
<name>A0A5B9QM66_9BACT</name>
<dbReference type="Proteomes" id="UP000325286">
    <property type="component" value="Chromosome"/>
</dbReference>
<evidence type="ECO:0000313" key="2">
    <source>
        <dbReference type="Proteomes" id="UP000325286"/>
    </source>
</evidence>
<evidence type="ECO:0000313" key="1">
    <source>
        <dbReference type="EMBL" id="QEG38116.1"/>
    </source>
</evidence>
<accession>A0A5B9QM66</accession>
<sequence length="68" mass="8022">MPYSKQPRKRFRRRRWTSFSLRNGYCVRWGRIIFTMSFGSSQKMETIISNTSPISESLVHATQGHLLT</sequence>
<dbReference type="KEGG" id="rul:UC8_00690"/>
<reference evidence="1 2" key="1">
    <citation type="submission" date="2019-08" db="EMBL/GenBank/DDBJ databases">
        <title>Deep-cultivation of Planctomycetes and their phenomic and genomic characterization uncovers novel biology.</title>
        <authorList>
            <person name="Wiegand S."/>
            <person name="Jogler M."/>
            <person name="Boedeker C."/>
            <person name="Pinto D."/>
            <person name="Vollmers J."/>
            <person name="Rivas-Marin E."/>
            <person name="Kohn T."/>
            <person name="Peeters S.H."/>
            <person name="Heuer A."/>
            <person name="Rast P."/>
            <person name="Oberbeckmann S."/>
            <person name="Bunk B."/>
            <person name="Jeske O."/>
            <person name="Meyerdierks A."/>
            <person name="Storesund J.E."/>
            <person name="Kallscheuer N."/>
            <person name="Luecker S."/>
            <person name="Lage O.M."/>
            <person name="Pohl T."/>
            <person name="Merkel B.J."/>
            <person name="Hornburger P."/>
            <person name="Mueller R.-W."/>
            <person name="Bruemmer F."/>
            <person name="Labrenz M."/>
            <person name="Spormann A.M."/>
            <person name="Op den Camp H."/>
            <person name="Overmann J."/>
            <person name="Amann R."/>
            <person name="Jetten M.S.M."/>
            <person name="Mascher T."/>
            <person name="Medema M.H."/>
            <person name="Devos D.P."/>
            <person name="Kaster A.-K."/>
            <person name="Ovreas L."/>
            <person name="Rohde M."/>
            <person name="Galperin M.Y."/>
            <person name="Jogler C."/>
        </authorList>
    </citation>
    <scope>NUCLEOTIDE SEQUENCE [LARGE SCALE GENOMIC DNA]</scope>
    <source>
        <strain evidence="1 2">UC8</strain>
    </source>
</reference>
<dbReference type="AlphaFoldDB" id="A0A5B9QM66"/>
<proteinExistence type="predicted"/>